<dbReference type="Proteomes" id="UP000807353">
    <property type="component" value="Unassembled WGS sequence"/>
</dbReference>
<gene>
    <name evidence="2" type="ORF">BDZ94DRAFT_1305881</name>
</gene>
<accession>A0A9P5YD25</accession>
<protein>
    <recommendedName>
        <fullName evidence="4">BTB domain-containing protein</fullName>
    </recommendedName>
</protein>
<name>A0A9P5YD25_9AGAR</name>
<dbReference type="OrthoDB" id="3217871at2759"/>
<proteinExistence type="predicted"/>
<organism evidence="2 3">
    <name type="scientific">Collybia nuda</name>
    <dbReference type="NCBI Taxonomy" id="64659"/>
    <lineage>
        <taxon>Eukaryota</taxon>
        <taxon>Fungi</taxon>
        <taxon>Dikarya</taxon>
        <taxon>Basidiomycota</taxon>
        <taxon>Agaricomycotina</taxon>
        <taxon>Agaricomycetes</taxon>
        <taxon>Agaricomycetidae</taxon>
        <taxon>Agaricales</taxon>
        <taxon>Tricholomatineae</taxon>
        <taxon>Clitocybaceae</taxon>
        <taxon>Collybia</taxon>
    </lineage>
</organism>
<evidence type="ECO:0000256" key="1">
    <source>
        <dbReference type="SAM" id="MobiDB-lite"/>
    </source>
</evidence>
<evidence type="ECO:0008006" key="4">
    <source>
        <dbReference type="Google" id="ProtNLM"/>
    </source>
</evidence>
<dbReference type="EMBL" id="MU150239">
    <property type="protein sequence ID" value="KAF9467029.1"/>
    <property type="molecule type" value="Genomic_DNA"/>
</dbReference>
<sequence length="303" mass="34265">MFSSRSPNEPETKGPQSLDRSKTMWLDDGNIVLIAQNTQFRVHRSHPTTSGRGHGWVPNRARLDSPRDIEHFLNALYNRSYHTKPLVLDVFEAFLRLGHKYQVAHLRDDALACLAAEFPRTLKEWDDGPNTYTVLDISGENLPTLRLLRLVQELRLFKYTPIIYLTIAITTTLESLYKHVPHAISSDDFLRIALAAEKFREARRRVTFAWLNLLPCGSCSTTKACAVARKCTGSSYFFEYGGGPSGGLLNSPFVVLGQCGGKWFCKHCYAVARASHEAARALTWENLPVYCGLPKWDDLTNFE</sequence>
<keyword evidence="3" id="KW-1185">Reference proteome</keyword>
<comment type="caution">
    <text evidence="2">The sequence shown here is derived from an EMBL/GenBank/DDBJ whole genome shotgun (WGS) entry which is preliminary data.</text>
</comment>
<feature type="region of interest" description="Disordered" evidence="1">
    <location>
        <begin position="1"/>
        <end position="21"/>
    </location>
</feature>
<dbReference type="AlphaFoldDB" id="A0A9P5YD25"/>
<evidence type="ECO:0000313" key="3">
    <source>
        <dbReference type="Proteomes" id="UP000807353"/>
    </source>
</evidence>
<reference evidence="2" key="1">
    <citation type="submission" date="2020-11" db="EMBL/GenBank/DDBJ databases">
        <authorList>
            <consortium name="DOE Joint Genome Institute"/>
            <person name="Ahrendt S."/>
            <person name="Riley R."/>
            <person name="Andreopoulos W."/>
            <person name="Labutti K."/>
            <person name="Pangilinan J."/>
            <person name="Ruiz-Duenas F.J."/>
            <person name="Barrasa J.M."/>
            <person name="Sanchez-Garcia M."/>
            <person name="Camarero S."/>
            <person name="Miyauchi S."/>
            <person name="Serrano A."/>
            <person name="Linde D."/>
            <person name="Babiker R."/>
            <person name="Drula E."/>
            <person name="Ayuso-Fernandez I."/>
            <person name="Pacheco R."/>
            <person name="Padilla G."/>
            <person name="Ferreira P."/>
            <person name="Barriuso J."/>
            <person name="Kellner H."/>
            <person name="Castanera R."/>
            <person name="Alfaro M."/>
            <person name="Ramirez L."/>
            <person name="Pisabarro A.G."/>
            <person name="Kuo A."/>
            <person name="Tritt A."/>
            <person name="Lipzen A."/>
            <person name="He G."/>
            <person name="Yan M."/>
            <person name="Ng V."/>
            <person name="Cullen D."/>
            <person name="Martin F."/>
            <person name="Rosso M.-N."/>
            <person name="Henrissat B."/>
            <person name="Hibbett D."/>
            <person name="Martinez A.T."/>
            <person name="Grigoriev I.V."/>
        </authorList>
    </citation>
    <scope>NUCLEOTIDE SEQUENCE</scope>
    <source>
        <strain evidence="2">CBS 247.69</strain>
    </source>
</reference>
<evidence type="ECO:0000313" key="2">
    <source>
        <dbReference type="EMBL" id="KAF9467029.1"/>
    </source>
</evidence>